<dbReference type="Pfam" id="PF01740">
    <property type="entry name" value="STAS"/>
    <property type="match status" value="1"/>
</dbReference>
<dbReference type="PROSITE" id="PS50801">
    <property type="entry name" value="STAS"/>
    <property type="match status" value="1"/>
</dbReference>
<dbReference type="InterPro" id="IPR002645">
    <property type="entry name" value="STAS_dom"/>
</dbReference>
<protein>
    <recommendedName>
        <fullName evidence="2">Anti-sigma factor antagonist</fullName>
    </recommendedName>
</protein>
<evidence type="ECO:0000313" key="5">
    <source>
        <dbReference type="Proteomes" id="UP001082899"/>
    </source>
</evidence>
<evidence type="ECO:0000256" key="2">
    <source>
        <dbReference type="RuleBase" id="RU003749"/>
    </source>
</evidence>
<dbReference type="Proteomes" id="UP001082899">
    <property type="component" value="Unassembled WGS sequence"/>
</dbReference>
<comment type="caution">
    <text evidence="4">The sequence shown here is derived from an EMBL/GenBank/DDBJ whole genome shotgun (WGS) entry which is preliminary data.</text>
</comment>
<sequence>MQLEQESIGAHHVLRPVGRLDGIGAPLLEAAIERHVAEGGRQLVLDFSRLVYISSIGLRVVLMAGKRLPRAGGGVVLATLTPNVREVFEMSGFIALFPVFDDLATALASLPDGRMEEGVGGSAGA</sequence>
<dbReference type="CDD" id="cd07043">
    <property type="entry name" value="STAS_anti-anti-sigma_factors"/>
    <property type="match status" value="1"/>
</dbReference>
<comment type="similarity">
    <text evidence="1 2">Belongs to the anti-sigma-factor antagonist family.</text>
</comment>
<organism evidence="4 5">
    <name type="scientific">Robbsia betulipollinis</name>
    <dbReference type="NCBI Taxonomy" id="2981849"/>
    <lineage>
        <taxon>Bacteria</taxon>
        <taxon>Pseudomonadati</taxon>
        <taxon>Pseudomonadota</taxon>
        <taxon>Betaproteobacteria</taxon>
        <taxon>Burkholderiales</taxon>
        <taxon>Burkholderiaceae</taxon>
        <taxon>Robbsia</taxon>
    </lineage>
</organism>
<dbReference type="RefSeq" id="WP_267847020.1">
    <property type="nucleotide sequence ID" value="NZ_JAPMXC010000001.1"/>
</dbReference>
<evidence type="ECO:0000256" key="1">
    <source>
        <dbReference type="ARBA" id="ARBA00009013"/>
    </source>
</evidence>
<keyword evidence="5" id="KW-1185">Reference proteome</keyword>
<dbReference type="SUPFAM" id="SSF52091">
    <property type="entry name" value="SpoIIaa-like"/>
    <property type="match status" value="1"/>
</dbReference>
<gene>
    <name evidence="4" type="ORF">OVY01_08465</name>
</gene>
<accession>A0ABT3ZL49</accession>
<dbReference type="InterPro" id="IPR036513">
    <property type="entry name" value="STAS_dom_sf"/>
</dbReference>
<dbReference type="NCBIfam" id="TIGR00377">
    <property type="entry name" value="ant_ant_sig"/>
    <property type="match status" value="1"/>
</dbReference>
<reference evidence="4" key="1">
    <citation type="submission" date="2022-11" db="EMBL/GenBank/DDBJ databases">
        <title>Robbsia betulipollinis sp. nov., isolated from pollen of birch (Betula pendula).</title>
        <authorList>
            <person name="Shi H."/>
            <person name="Ambika Manirajan B."/>
            <person name="Ratering S."/>
            <person name="Geissler-Plaum R."/>
            <person name="Schnell S."/>
        </authorList>
    </citation>
    <scope>NUCLEOTIDE SEQUENCE</scope>
    <source>
        <strain evidence="4">Bb-Pol-6</strain>
    </source>
</reference>
<dbReference type="PANTHER" id="PTHR33495">
    <property type="entry name" value="ANTI-SIGMA FACTOR ANTAGONIST TM_1081-RELATED-RELATED"/>
    <property type="match status" value="1"/>
</dbReference>
<dbReference type="Gene3D" id="3.30.750.24">
    <property type="entry name" value="STAS domain"/>
    <property type="match status" value="1"/>
</dbReference>
<evidence type="ECO:0000259" key="3">
    <source>
        <dbReference type="PROSITE" id="PS50801"/>
    </source>
</evidence>
<evidence type="ECO:0000313" key="4">
    <source>
        <dbReference type="EMBL" id="MCY0387266.1"/>
    </source>
</evidence>
<dbReference type="PANTHER" id="PTHR33495:SF2">
    <property type="entry name" value="ANTI-SIGMA FACTOR ANTAGONIST TM_1081-RELATED"/>
    <property type="match status" value="1"/>
</dbReference>
<dbReference type="InterPro" id="IPR003658">
    <property type="entry name" value="Anti-sigma_ant"/>
</dbReference>
<dbReference type="EMBL" id="JAPMXC010000001">
    <property type="protein sequence ID" value="MCY0387266.1"/>
    <property type="molecule type" value="Genomic_DNA"/>
</dbReference>
<feature type="domain" description="STAS" evidence="3">
    <location>
        <begin position="1"/>
        <end position="110"/>
    </location>
</feature>
<name>A0ABT3ZL49_9BURK</name>
<proteinExistence type="inferred from homology"/>